<gene>
    <name evidence="1" type="ORF">DILT_LOCUS7757</name>
</gene>
<accession>A0A3P7P1W7</accession>
<evidence type="ECO:0008006" key="3">
    <source>
        <dbReference type="Google" id="ProtNLM"/>
    </source>
</evidence>
<proteinExistence type="predicted"/>
<reference evidence="1 2" key="1">
    <citation type="submission" date="2018-11" db="EMBL/GenBank/DDBJ databases">
        <authorList>
            <consortium name="Pathogen Informatics"/>
        </authorList>
    </citation>
    <scope>NUCLEOTIDE SEQUENCE [LARGE SCALE GENOMIC DNA]</scope>
</reference>
<dbReference type="Proteomes" id="UP000281553">
    <property type="component" value="Unassembled WGS sequence"/>
</dbReference>
<name>A0A3P7P1W7_DIBLA</name>
<dbReference type="EMBL" id="UYRU01052577">
    <property type="protein sequence ID" value="VDN11926.1"/>
    <property type="molecule type" value="Genomic_DNA"/>
</dbReference>
<organism evidence="1 2">
    <name type="scientific">Dibothriocephalus latus</name>
    <name type="common">Fish tapeworm</name>
    <name type="synonym">Diphyllobothrium latum</name>
    <dbReference type="NCBI Taxonomy" id="60516"/>
    <lineage>
        <taxon>Eukaryota</taxon>
        <taxon>Metazoa</taxon>
        <taxon>Spiralia</taxon>
        <taxon>Lophotrochozoa</taxon>
        <taxon>Platyhelminthes</taxon>
        <taxon>Cestoda</taxon>
        <taxon>Eucestoda</taxon>
        <taxon>Diphyllobothriidea</taxon>
        <taxon>Diphyllobothriidae</taxon>
        <taxon>Dibothriocephalus</taxon>
    </lineage>
</organism>
<sequence>MPARNEGGGDANTSFNLKVKIVSARISKNTHSVTLSRLRKPAFRLDYNTTAWDAAPPSESPSDQQITSNVGSTPFKNSWNPHFNAKTHFTISINSQIEFRVVADCDPAVVVGYSRFAVRDALRNHGNSLDDTAFTLDINALPSDRTSDGEAVGLIGKLYLQISANSRAVSAAIVASNLSRSPSAHSTGSVCASPVLS</sequence>
<dbReference type="AlphaFoldDB" id="A0A3P7P1W7"/>
<evidence type="ECO:0000313" key="2">
    <source>
        <dbReference type="Proteomes" id="UP000281553"/>
    </source>
</evidence>
<dbReference type="OrthoDB" id="423283at2759"/>
<protein>
    <recommendedName>
        <fullName evidence="3">C2 domain-containing protein</fullName>
    </recommendedName>
</protein>
<evidence type="ECO:0000313" key="1">
    <source>
        <dbReference type="EMBL" id="VDN11926.1"/>
    </source>
</evidence>
<keyword evidence="2" id="KW-1185">Reference proteome</keyword>